<organism evidence="1 2">
    <name type="scientific">Psophocarpus tetragonolobus</name>
    <name type="common">Winged bean</name>
    <name type="synonym">Dolichos tetragonolobus</name>
    <dbReference type="NCBI Taxonomy" id="3891"/>
    <lineage>
        <taxon>Eukaryota</taxon>
        <taxon>Viridiplantae</taxon>
        <taxon>Streptophyta</taxon>
        <taxon>Embryophyta</taxon>
        <taxon>Tracheophyta</taxon>
        <taxon>Spermatophyta</taxon>
        <taxon>Magnoliopsida</taxon>
        <taxon>eudicotyledons</taxon>
        <taxon>Gunneridae</taxon>
        <taxon>Pentapetalae</taxon>
        <taxon>rosids</taxon>
        <taxon>fabids</taxon>
        <taxon>Fabales</taxon>
        <taxon>Fabaceae</taxon>
        <taxon>Papilionoideae</taxon>
        <taxon>50 kb inversion clade</taxon>
        <taxon>NPAAA clade</taxon>
        <taxon>indigoferoid/millettioid clade</taxon>
        <taxon>Phaseoleae</taxon>
        <taxon>Psophocarpus</taxon>
    </lineage>
</organism>
<dbReference type="EMBL" id="JAYMYS010000002">
    <property type="protein sequence ID" value="KAK7407186.1"/>
    <property type="molecule type" value="Genomic_DNA"/>
</dbReference>
<dbReference type="Proteomes" id="UP001386955">
    <property type="component" value="Unassembled WGS sequence"/>
</dbReference>
<dbReference type="AlphaFoldDB" id="A0AAN9SVV3"/>
<gene>
    <name evidence="1" type="ORF">VNO78_08888</name>
</gene>
<reference evidence="1 2" key="1">
    <citation type="submission" date="2024-01" db="EMBL/GenBank/DDBJ databases">
        <title>The genomes of 5 underutilized Papilionoideae crops provide insights into root nodulation and disease resistanc.</title>
        <authorList>
            <person name="Jiang F."/>
        </authorList>
    </citation>
    <scope>NUCLEOTIDE SEQUENCE [LARGE SCALE GENOMIC DNA]</scope>
    <source>
        <strain evidence="1">DUOXIRENSHENG_FW03</strain>
        <tissue evidence="1">Leaves</tissue>
    </source>
</reference>
<comment type="caution">
    <text evidence="1">The sequence shown here is derived from an EMBL/GenBank/DDBJ whole genome shotgun (WGS) entry which is preliminary data.</text>
</comment>
<name>A0AAN9SVV3_PSOTE</name>
<evidence type="ECO:0000313" key="1">
    <source>
        <dbReference type="EMBL" id="KAK7407186.1"/>
    </source>
</evidence>
<keyword evidence="2" id="KW-1185">Reference proteome</keyword>
<proteinExistence type="predicted"/>
<accession>A0AAN9SVV3</accession>
<evidence type="ECO:0000313" key="2">
    <source>
        <dbReference type="Proteomes" id="UP001386955"/>
    </source>
</evidence>
<protein>
    <submittedName>
        <fullName evidence="1">Uncharacterized protein</fullName>
    </submittedName>
</protein>
<sequence length="111" mass="12629">MGNVGEEWNLKKLDNVVDVLIGSHRNRYRRKFGFGRYVGIKNSRRLEEELDSVIIGNTKLYADLPLFTNGTFSIGLLQPTLTQDNLQCTNNVGRGGHQKKKEMLGSIIHER</sequence>